<gene>
    <name evidence="1" type="ORF">NWFMUON74_55500</name>
</gene>
<evidence type="ECO:0000313" key="1">
    <source>
        <dbReference type="EMBL" id="BCK57778.1"/>
    </source>
</evidence>
<protein>
    <submittedName>
        <fullName evidence="1">Uncharacterized protein</fullName>
    </submittedName>
</protein>
<dbReference type="AlphaFoldDB" id="A0A7G1KR65"/>
<evidence type="ECO:0000313" key="2">
    <source>
        <dbReference type="Proteomes" id="UP000516173"/>
    </source>
</evidence>
<dbReference type="KEGG" id="nwl:NWFMUON74_55500"/>
<dbReference type="RefSeq" id="WP_187684638.1">
    <property type="nucleotide sequence ID" value="NZ_AP023396.1"/>
</dbReference>
<proteinExistence type="predicted"/>
<dbReference type="Proteomes" id="UP000516173">
    <property type="component" value="Chromosome"/>
</dbReference>
<keyword evidence="2" id="KW-1185">Reference proteome</keyword>
<accession>A0A7G1KR65</accession>
<dbReference type="EMBL" id="AP023396">
    <property type="protein sequence ID" value="BCK57778.1"/>
    <property type="molecule type" value="Genomic_DNA"/>
</dbReference>
<organism evidence="1 2">
    <name type="scientific">Nocardia wallacei</name>
    <dbReference type="NCBI Taxonomy" id="480035"/>
    <lineage>
        <taxon>Bacteria</taxon>
        <taxon>Bacillati</taxon>
        <taxon>Actinomycetota</taxon>
        <taxon>Actinomycetes</taxon>
        <taxon>Mycobacteriales</taxon>
        <taxon>Nocardiaceae</taxon>
        <taxon>Nocardia</taxon>
    </lineage>
</organism>
<reference evidence="1 2" key="1">
    <citation type="submission" date="2020-08" db="EMBL/GenBank/DDBJ databases">
        <title>Genome Sequencing of Nocardia wallacei strain FMUON74 and assembly.</title>
        <authorList>
            <person name="Toyokawa M."/>
            <person name="Uesaka K."/>
        </authorList>
    </citation>
    <scope>NUCLEOTIDE SEQUENCE [LARGE SCALE GENOMIC DNA]</scope>
    <source>
        <strain evidence="1 2">FMUON74</strain>
    </source>
</reference>
<dbReference type="GeneID" id="80349988"/>
<name>A0A7G1KR65_9NOCA</name>
<sequence>MDPSAATARAAIVAQCAGLAAAGLGPDVIRGHFGLGIASPARYSAEVAGRGNEFKPDARDPKRVLLRTGLPEGVSRAEITFRVGGGIRGTRVVRRSEAEFAHLRTAVDGVYEGPWSAPEQVTPAAATHYIDQAEQRTALRAAEIQRHRESIDLTCPWCARPRTYIGVLGFVTGHAGLLTDHPSELGQQVEKQHAYRCDRCGSMLYFADGYLAHPLPGRPANPS</sequence>